<evidence type="ECO:0000256" key="1">
    <source>
        <dbReference type="ARBA" id="ARBA00023277"/>
    </source>
</evidence>
<dbReference type="GO" id="GO:0006040">
    <property type="term" value="P:amino sugar metabolic process"/>
    <property type="evidence" value="ECO:0007669"/>
    <property type="project" value="InterPro"/>
</dbReference>
<feature type="non-terminal residue" evidence="2">
    <location>
        <position position="1"/>
    </location>
</feature>
<keyword evidence="2" id="KW-0808">Transferase</keyword>
<gene>
    <name evidence="2" type="ORF">EBV32_04215</name>
</gene>
<protein>
    <submittedName>
        <fullName evidence="2">Anhydro-N-acetylmuramic acid kinase</fullName>
    </submittedName>
</protein>
<organism evidence="2 3">
    <name type="scientific">Candidatus Fonsibacter lacus</name>
    <dbReference type="NCBI Taxonomy" id="2576439"/>
    <lineage>
        <taxon>Bacteria</taxon>
        <taxon>Pseudomonadati</taxon>
        <taxon>Pseudomonadota</taxon>
        <taxon>Alphaproteobacteria</taxon>
        <taxon>Candidatus Pelagibacterales</taxon>
        <taxon>Candidatus Pelagibacterales incertae sedis</taxon>
        <taxon>Candidatus Fonsibacter</taxon>
    </lineage>
</organism>
<evidence type="ECO:0000313" key="3">
    <source>
        <dbReference type="Proteomes" id="UP000713222"/>
    </source>
</evidence>
<dbReference type="GO" id="GO:0005524">
    <property type="term" value="F:ATP binding"/>
    <property type="evidence" value="ECO:0007669"/>
    <property type="project" value="InterPro"/>
</dbReference>
<dbReference type="Gene3D" id="3.30.420.40">
    <property type="match status" value="2"/>
</dbReference>
<dbReference type="InterPro" id="IPR005338">
    <property type="entry name" value="Anhydro_N_Ac-Mur_kinase"/>
</dbReference>
<evidence type="ECO:0000313" key="2">
    <source>
        <dbReference type="EMBL" id="NBN88275.1"/>
    </source>
</evidence>
<dbReference type="Pfam" id="PF03702">
    <property type="entry name" value="AnmK"/>
    <property type="match status" value="1"/>
</dbReference>
<reference evidence="2" key="1">
    <citation type="submission" date="2018-10" db="EMBL/GenBank/DDBJ databases">
        <title>Iterative Subtractive Binning of Freshwater Chronoseries Metagenomes Recovers Nearly Complete Genomes from over Four Hundred Novel Species.</title>
        <authorList>
            <person name="Rodriguez-R L.M."/>
            <person name="Tsementzi D."/>
            <person name="Luo C."/>
            <person name="Konstantinidis K.T."/>
        </authorList>
    </citation>
    <scope>NUCLEOTIDE SEQUENCE</scope>
    <source>
        <strain evidence="2">WB7_6_001</strain>
    </source>
</reference>
<dbReference type="Proteomes" id="UP000713222">
    <property type="component" value="Unassembled WGS sequence"/>
</dbReference>
<dbReference type="GO" id="GO:0016773">
    <property type="term" value="F:phosphotransferase activity, alcohol group as acceptor"/>
    <property type="evidence" value="ECO:0007669"/>
    <property type="project" value="InterPro"/>
</dbReference>
<dbReference type="SUPFAM" id="SSF53067">
    <property type="entry name" value="Actin-like ATPase domain"/>
    <property type="match status" value="1"/>
</dbReference>
<proteinExistence type="predicted"/>
<keyword evidence="2" id="KW-0418">Kinase</keyword>
<name>A0A964XRR6_9PROT</name>
<sequence length="322" mass="36208">SDFKKELINIRKEVLQKDDLTSKKALINDLSRKITLLHVEAIQEFLKKNSTIKLDLIGYHGHTLIHKPEQGFTFQLGNPELMAQLLKTKVVFNFRDNDIKNKGQGAPLVTLYHGQILKNLNLVNRGVIINIGGIANGSYFENSVIHSNDIGPGNCLLDQWIRLNSKDLEFDREGNISEKGEVHSLMQEDFLNHYSYHDKKKSLDITDFNIAQFRGLKLEDGAATLVSVTANLIANFVKNIKEKKDKIILAGGGRKNKTLIKFLSKQLNLKVESIDQYKLAGDFIESQAFAYLAIRSYEKKHLSLPTTTGVSKPVTGGIVYSN</sequence>
<dbReference type="GO" id="GO:0016301">
    <property type="term" value="F:kinase activity"/>
    <property type="evidence" value="ECO:0007669"/>
    <property type="project" value="UniProtKB-KW"/>
</dbReference>
<dbReference type="PANTHER" id="PTHR30605:SF0">
    <property type="entry name" value="ANHYDRO-N-ACETYLMURAMIC ACID KINASE"/>
    <property type="match status" value="1"/>
</dbReference>
<dbReference type="AlphaFoldDB" id="A0A964XRR6"/>
<keyword evidence="1" id="KW-0119">Carbohydrate metabolism</keyword>
<accession>A0A964XRR6</accession>
<dbReference type="EMBL" id="RGET01000079">
    <property type="protein sequence ID" value="NBN88275.1"/>
    <property type="molecule type" value="Genomic_DNA"/>
</dbReference>
<comment type="caution">
    <text evidence="2">The sequence shown here is derived from an EMBL/GenBank/DDBJ whole genome shotgun (WGS) entry which is preliminary data.</text>
</comment>
<dbReference type="PANTHER" id="PTHR30605">
    <property type="entry name" value="ANHYDRO-N-ACETYLMURAMIC ACID KINASE"/>
    <property type="match status" value="1"/>
</dbReference>
<dbReference type="GO" id="GO:0009254">
    <property type="term" value="P:peptidoglycan turnover"/>
    <property type="evidence" value="ECO:0007669"/>
    <property type="project" value="InterPro"/>
</dbReference>
<dbReference type="InterPro" id="IPR043129">
    <property type="entry name" value="ATPase_NBD"/>
</dbReference>